<reference evidence="1" key="1">
    <citation type="submission" date="2018-02" db="EMBL/GenBank/DDBJ databases">
        <title>Rhizophora mucronata_Transcriptome.</title>
        <authorList>
            <person name="Meera S.P."/>
            <person name="Sreeshan A."/>
            <person name="Augustine A."/>
        </authorList>
    </citation>
    <scope>NUCLEOTIDE SEQUENCE</scope>
    <source>
        <tissue evidence="1">Leaf</tissue>
    </source>
</reference>
<evidence type="ECO:0000313" key="1">
    <source>
        <dbReference type="EMBL" id="MBX69274.1"/>
    </source>
</evidence>
<name>A0A2P2QQW6_RHIMU</name>
<protein>
    <submittedName>
        <fullName evidence="1">Uncharacterized protein</fullName>
    </submittedName>
</protein>
<organism evidence="1">
    <name type="scientific">Rhizophora mucronata</name>
    <name type="common">Asiatic mangrove</name>
    <dbReference type="NCBI Taxonomy" id="61149"/>
    <lineage>
        <taxon>Eukaryota</taxon>
        <taxon>Viridiplantae</taxon>
        <taxon>Streptophyta</taxon>
        <taxon>Embryophyta</taxon>
        <taxon>Tracheophyta</taxon>
        <taxon>Spermatophyta</taxon>
        <taxon>Magnoliopsida</taxon>
        <taxon>eudicotyledons</taxon>
        <taxon>Gunneridae</taxon>
        <taxon>Pentapetalae</taxon>
        <taxon>rosids</taxon>
        <taxon>fabids</taxon>
        <taxon>Malpighiales</taxon>
        <taxon>Rhizophoraceae</taxon>
        <taxon>Rhizophora</taxon>
    </lineage>
</organism>
<dbReference type="AlphaFoldDB" id="A0A2P2QQW6"/>
<sequence>MLITKKQQNSSLNKISIIMQKNQKSVPYYNKAFNSNQNYHKAAKRNMH</sequence>
<proteinExistence type="predicted"/>
<dbReference type="EMBL" id="GGEC01088790">
    <property type="protein sequence ID" value="MBX69274.1"/>
    <property type="molecule type" value="Transcribed_RNA"/>
</dbReference>
<accession>A0A2P2QQW6</accession>